<dbReference type="EMBL" id="JAUKUA010000001">
    <property type="protein sequence ID" value="KAK0730103.1"/>
    <property type="molecule type" value="Genomic_DNA"/>
</dbReference>
<name>A0AA40B9U7_9PEZI</name>
<comment type="caution">
    <text evidence="1">The sequence shown here is derived from an EMBL/GenBank/DDBJ whole genome shotgun (WGS) entry which is preliminary data.</text>
</comment>
<proteinExistence type="predicted"/>
<gene>
    <name evidence="1" type="ORF">B0H67DRAFT_560760</name>
</gene>
<evidence type="ECO:0000313" key="1">
    <source>
        <dbReference type="EMBL" id="KAK0730103.1"/>
    </source>
</evidence>
<evidence type="ECO:0000313" key="2">
    <source>
        <dbReference type="Proteomes" id="UP001172102"/>
    </source>
</evidence>
<dbReference type="AlphaFoldDB" id="A0AA40B9U7"/>
<accession>A0AA40B9U7</accession>
<sequence length="83" mass="9164">MGHSYNKQAKATNTEPPEQWIDLKPHKYCKQVERGRAGKPNKAQKCDACMAVKAASDKAVQRDTAARRQEKLGWGFGDFGGDG</sequence>
<protein>
    <submittedName>
        <fullName evidence="1">Uncharacterized protein</fullName>
    </submittedName>
</protein>
<organism evidence="1 2">
    <name type="scientific">Lasiosphaeris hirsuta</name>
    <dbReference type="NCBI Taxonomy" id="260670"/>
    <lineage>
        <taxon>Eukaryota</taxon>
        <taxon>Fungi</taxon>
        <taxon>Dikarya</taxon>
        <taxon>Ascomycota</taxon>
        <taxon>Pezizomycotina</taxon>
        <taxon>Sordariomycetes</taxon>
        <taxon>Sordariomycetidae</taxon>
        <taxon>Sordariales</taxon>
        <taxon>Lasiosphaeriaceae</taxon>
        <taxon>Lasiosphaeris</taxon>
    </lineage>
</organism>
<dbReference type="Proteomes" id="UP001172102">
    <property type="component" value="Unassembled WGS sequence"/>
</dbReference>
<reference evidence="1" key="1">
    <citation type="submission" date="2023-06" db="EMBL/GenBank/DDBJ databases">
        <title>Genome-scale phylogeny and comparative genomics of the fungal order Sordariales.</title>
        <authorList>
            <consortium name="Lawrence Berkeley National Laboratory"/>
            <person name="Hensen N."/>
            <person name="Bonometti L."/>
            <person name="Westerberg I."/>
            <person name="Brannstrom I.O."/>
            <person name="Guillou S."/>
            <person name="Cros-Aarteil S."/>
            <person name="Calhoun S."/>
            <person name="Haridas S."/>
            <person name="Kuo A."/>
            <person name="Mondo S."/>
            <person name="Pangilinan J."/>
            <person name="Riley R."/>
            <person name="Labutti K."/>
            <person name="Andreopoulos B."/>
            <person name="Lipzen A."/>
            <person name="Chen C."/>
            <person name="Yanf M."/>
            <person name="Daum C."/>
            <person name="Ng V."/>
            <person name="Clum A."/>
            <person name="Steindorff A."/>
            <person name="Ohm R."/>
            <person name="Martin F."/>
            <person name="Silar P."/>
            <person name="Natvig D."/>
            <person name="Lalanne C."/>
            <person name="Gautier V."/>
            <person name="Ament-Velasquez S.L."/>
            <person name="Kruys A."/>
            <person name="Hutchinson M.I."/>
            <person name="Powell A.J."/>
            <person name="Barry K."/>
            <person name="Miller A.N."/>
            <person name="Grigoriev I.V."/>
            <person name="Debuchy R."/>
            <person name="Gladieux P."/>
            <person name="Thoren M.H."/>
            <person name="Johannesson H."/>
        </authorList>
    </citation>
    <scope>NUCLEOTIDE SEQUENCE</scope>
    <source>
        <strain evidence="1">SMH4607-1</strain>
    </source>
</reference>
<keyword evidence="2" id="KW-1185">Reference proteome</keyword>